<accession>A0A7J6FAL2</accession>
<reference evidence="2 3" key="1">
    <citation type="journal article" date="2020" name="bioRxiv">
        <title>Sequence and annotation of 42 cannabis genomes reveals extensive copy number variation in cannabinoid synthesis and pathogen resistance genes.</title>
        <authorList>
            <person name="Mckernan K.J."/>
            <person name="Helbert Y."/>
            <person name="Kane L.T."/>
            <person name="Ebling H."/>
            <person name="Zhang L."/>
            <person name="Liu B."/>
            <person name="Eaton Z."/>
            <person name="Mclaughlin S."/>
            <person name="Kingan S."/>
            <person name="Baybayan P."/>
            <person name="Concepcion G."/>
            <person name="Jordan M."/>
            <person name="Riva A."/>
            <person name="Barbazuk W."/>
            <person name="Harkins T."/>
        </authorList>
    </citation>
    <scope>NUCLEOTIDE SEQUENCE [LARGE SCALE GENOMIC DNA]</scope>
    <source>
        <strain evidence="3">cv. Jamaican Lion 4</strain>
        <tissue evidence="2">Leaf</tissue>
    </source>
</reference>
<evidence type="ECO:0000313" key="2">
    <source>
        <dbReference type="EMBL" id="KAF4367736.1"/>
    </source>
</evidence>
<evidence type="ECO:0000259" key="1">
    <source>
        <dbReference type="Pfam" id="PF03108"/>
    </source>
</evidence>
<name>A0A7J6FAL2_CANSA</name>
<dbReference type="Proteomes" id="UP000525078">
    <property type="component" value="Unassembled WGS sequence"/>
</dbReference>
<dbReference type="InterPro" id="IPR004332">
    <property type="entry name" value="Transposase_MuDR"/>
</dbReference>
<proteinExistence type="predicted"/>
<dbReference type="Pfam" id="PF03108">
    <property type="entry name" value="DBD_Tnp_Mut"/>
    <property type="match status" value="1"/>
</dbReference>
<comment type="caution">
    <text evidence="2">The sequence shown here is derived from an EMBL/GenBank/DDBJ whole genome shotgun (WGS) entry which is preliminary data.</text>
</comment>
<sequence length="503" mass="57073">MSEIIPSYDANSSLFTLKVHHSGKFINIGENPIYCGGYVQDVHFCDVERLTLFELDGILVQDLKLIGPFIYYIKWAGSNVLEEYVETDTYLQRNIKESVKKCRVLEVFVGHSKVFESQGSMLTEAVSDLGLVVEPTVGLVDGAGCSEPSLCGGDGVGCSRPNITNDIEDSFDDEAAYEYEGDPEYEQCHDDLIVDETAEIHLKGLGKRPMDIDMEDAQLDDFDNEYIQQNSSSSEEDTDDELKNLHKCKRSSMKAKLPKLPEFNVDVDMKNPSFEVGLVFSSGKEFKDAVREYAIMNGKEIFFKVNDSHRVRAKCRGIQCPWMCFASKINSDSSTFAIKSYIDVHKCSRKKHNRFATAKWFSNKYLTEFKSNENWKISSFMEKVSKDHPISKVQPGRPKRSRKLEFDEMVPPTGTKMKRRYIIIKCSGCGAKGHNFRTCVRNKEKNSDVNPSNFTQEINNVAPRYKQKTGKKKIVTSQFGQLGQEYIKPVSHYDISAAIIFCL</sequence>
<dbReference type="EMBL" id="JAATIP010000141">
    <property type="protein sequence ID" value="KAF4367736.1"/>
    <property type="molecule type" value="Genomic_DNA"/>
</dbReference>
<gene>
    <name evidence="2" type="ORF">F8388_011311</name>
</gene>
<dbReference type="PANTHER" id="PTHR31973:SF191">
    <property type="entry name" value="OS05G0489400 PROTEIN"/>
    <property type="match status" value="1"/>
</dbReference>
<dbReference type="AlphaFoldDB" id="A0A7J6FAL2"/>
<organism evidence="2 3">
    <name type="scientific">Cannabis sativa</name>
    <name type="common">Hemp</name>
    <name type="synonym">Marijuana</name>
    <dbReference type="NCBI Taxonomy" id="3483"/>
    <lineage>
        <taxon>Eukaryota</taxon>
        <taxon>Viridiplantae</taxon>
        <taxon>Streptophyta</taxon>
        <taxon>Embryophyta</taxon>
        <taxon>Tracheophyta</taxon>
        <taxon>Spermatophyta</taxon>
        <taxon>Magnoliopsida</taxon>
        <taxon>eudicotyledons</taxon>
        <taxon>Gunneridae</taxon>
        <taxon>Pentapetalae</taxon>
        <taxon>rosids</taxon>
        <taxon>fabids</taxon>
        <taxon>Rosales</taxon>
        <taxon>Cannabaceae</taxon>
        <taxon>Cannabis</taxon>
    </lineage>
</organism>
<evidence type="ECO:0000313" key="3">
    <source>
        <dbReference type="Proteomes" id="UP000525078"/>
    </source>
</evidence>
<protein>
    <recommendedName>
        <fullName evidence="1">Transposase MuDR plant domain-containing protein</fullName>
    </recommendedName>
</protein>
<feature type="domain" description="Transposase MuDR plant" evidence="1">
    <location>
        <begin position="274"/>
        <end position="332"/>
    </location>
</feature>
<dbReference type="PANTHER" id="PTHR31973">
    <property type="entry name" value="POLYPROTEIN, PUTATIVE-RELATED"/>
    <property type="match status" value="1"/>
</dbReference>